<dbReference type="EMBL" id="BGZK01000929">
    <property type="protein sequence ID" value="GBP65461.1"/>
    <property type="molecule type" value="Genomic_DNA"/>
</dbReference>
<proteinExistence type="predicted"/>
<protein>
    <submittedName>
        <fullName evidence="2">Uncharacterized protein</fullName>
    </submittedName>
</protein>
<comment type="caution">
    <text evidence="2">The sequence shown here is derived from an EMBL/GenBank/DDBJ whole genome shotgun (WGS) entry which is preliminary data.</text>
</comment>
<sequence length="203" mass="23463">MTSFLTYYPPHASIVRRSAGLGICNAAASNIEHTWPLRHRSGESVAPRKFLIATDNSSVRLLGSDLKLGQRVQVHNLSTLRFCSKFSLMWGGRSQRYNVGIGRKWLDLTRRFHKPNCEGLNRQSVRQLTELPRLNSPKRDTAQARRRQHAEYLASQRADETPEQSQDRRRYRRLTWHPKELQKPLKLLKLTDALLLNGHNSDD</sequence>
<evidence type="ECO:0000256" key="1">
    <source>
        <dbReference type="SAM" id="MobiDB-lite"/>
    </source>
</evidence>
<feature type="region of interest" description="Disordered" evidence="1">
    <location>
        <begin position="131"/>
        <end position="169"/>
    </location>
</feature>
<dbReference type="AlphaFoldDB" id="A0A4C1XNR1"/>
<keyword evidence="3" id="KW-1185">Reference proteome</keyword>
<gene>
    <name evidence="2" type="ORF">EVAR_36713_1</name>
</gene>
<feature type="compositionally biased region" description="Basic and acidic residues" evidence="1">
    <location>
        <begin position="157"/>
        <end position="168"/>
    </location>
</feature>
<organism evidence="2 3">
    <name type="scientific">Eumeta variegata</name>
    <name type="common">Bagworm moth</name>
    <name type="synonym">Eumeta japonica</name>
    <dbReference type="NCBI Taxonomy" id="151549"/>
    <lineage>
        <taxon>Eukaryota</taxon>
        <taxon>Metazoa</taxon>
        <taxon>Ecdysozoa</taxon>
        <taxon>Arthropoda</taxon>
        <taxon>Hexapoda</taxon>
        <taxon>Insecta</taxon>
        <taxon>Pterygota</taxon>
        <taxon>Neoptera</taxon>
        <taxon>Endopterygota</taxon>
        <taxon>Lepidoptera</taxon>
        <taxon>Glossata</taxon>
        <taxon>Ditrysia</taxon>
        <taxon>Tineoidea</taxon>
        <taxon>Psychidae</taxon>
        <taxon>Oiketicinae</taxon>
        <taxon>Eumeta</taxon>
    </lineage>
</organism>
<evidence type="ECO:0000313" key="2">
    <source>
        <dbReference type="EMBL" id="GBP65461.1"/>
    </source>
</evidence>
<dbReference type="Proteomes" id="UP000299102">
    <property type="component" value="Unassembled WGS sequence"/>
</dbReference>
<dbReference type="OrthoDB" id="7492863at2759"/>
<evidence type="ECO:0000313" key="3">
    <source>
        <dbReference type="Proteomes" id="UP000299102"/>
    </source>
</evidence>
<name>A0A4C1XNR1_EUMVA</name>
<reference evidence="2 3" key="1">
    <citation type="journal article" date="2019" name="Commun. Biol.">
        <title>The bagworm genome reveals a unique fibroin gene that provides high tensile strength.</title>
        <authorList>
            <person name="Kono N."/>
            <person name="Nakamura H."/>
            <person name="Ohtoshi R."/>
            <person name="Tomita M."/>
            <person name="Numata K."/>
            <person name="Arakawa K."/>
        </authorList>
    </citation>
    <scope>NUCLEOTIDE SEQUENCE [LARGE SCALE GENOMIC DNA]</scope>
</reference>
<accession>A0A4C1XNR1</accession>